<evidence type="ECO:0000313" key="1">
    <source>
        <dbReference type="EMBL" id="AMD00435.1"/>
    </source>
</evidence>
<evidence type="ECO:0000313" key="2">
    <source>
        <dbReference type="Proteomes" id="UP000063387"/>
    </source>
</evidence>
<dbReference type="EMBL" id="CP014226">
    <property type="protein sequence ID" value="AMD00435.1"/>
    <property type="molecule type" value="Genomic_DNA"/>
</dbReference>
<dbReference type="Proteomes" id="UP000063387">
    <property type="component" value="Chromosome"/>
</dbReference>
<protein>
    <submittedName>
        <fullName evidence="1">Uncharacterized protein</fullName>
    </submittedName>
</protein>
<dbReference type="AlphaFoldDB" id="A0A0X8HD35"/>
<proteinExistence type="predicted"/>
<dbReference type="KEGG" id="hco:LOKO_01367"/>
<reference evidence="1 2" key="1">
    <citation type="journal article" date="2016" name="Genome Announc.">
        <title>Draft Genome Sequence of 'Halomonas chromatireducens' Strain AGD 8-3, a Haloalkaliphilic Chromate- and Selenite-Reducing Gammaproteobacterium.</title>
        <authorList>
            <person name="Sharko F.S."/>
            <person name="Shapovalova A.A."/>
            <person name="Tsygankova S.V."/>
            <person name="Komova A.V."/>
            <person name="Boulygina E.S."/>
            <person name="Teslyuk A.B."/>
            <person name="Gotovtsev P.M."/>
            <person name="Namsaraev Z.B."/>
            <person name="Khijniak T.V."/>
            <person name="Nedoluzhko A.V."/>
            <person name="Vasilov R.G."/>
        </authorList>
    </citation>
    <scope>NUCLEOTIDE SEQUENCE [LARGE SCALE GENOMIC DNA]</scope>
    <source>
        <strain evidence="1 2">AGD 8-3</strain>
    </source>
</reference>
<keyword evidence="2" id="KW-1185">Reference proteome</keyword>
<sequence>MLKESARHQPTRVVSNIRPAGCVPVRQVVGGGV</sequence>
<reference evidence="1 2" key="2">
    <citation type="submission" date="2016-02" db="EMBL/GenBank/DDBJ databases">
        <authorList>
            <person name="Wen L."/>
            <person name="He K."/>
            <person name="Yang H."/>
        </authorList>
    </citation>
    <scope>NUCLEOTIDE SEQUENCE [LARGE SCALE GENOMIC DNA]</scope>
    <source>
        <strain evidence="1 2">AGD 8-3</strain>
    </source>
</reference>
<organism evidence="1 2">
    <name type="scientific">Halomonas chromatireducens</name>
    <dbReference type="NCBI Taxonomy" id="507626"/>
    <lineage>
        <taxon>Bacteria</taxon>
        <taxon>Pseudomonadati</taxon>
        <taxon>Pseudomonadota</taxon>
        <taxon>Gammaproteobacteria</taxon>
        <taxon>Oceanospirillales</taxon>
        <taxon>Halomonadaceae</taxon>
        <taxon>Halomonas</taxon>
    </lineage>
</organism>
<gene>
    <name evidence="1" type="ORF">LOKO_01367</name>
</gene>
<accession>A0A0X8HD35</accession>
<name>A0A0X8HD35_9GAMM</name>